<sequence>MAHIPINHPLRPLYRTLAGLIGAYVLVFGIIGVIQTAGDPFFDRGDVWVLGLRTNLAFAVLSVIYGAVLLGGAIVDGNLGHMINLGAGLVFIVVGMAMMTVMQTDANFLNFSMSNVVVSFVFGLLVLTAGLYDKVGSPEDVAAEEAFRRRHATAAPSGATSSGG</sequence>
<dbReference type="EMBL" id="BLPG01000001">
    <property type="protein sequence ID" value="GFJ91201.1"/>
    <property type="molecule type" value="Genomic_DNA"/>
</dbReference>
<keyword evidence="1" id="KW-0472">Membrane</keyword>
<accession>A0A6V8L8R8</accession>
<keyword evidence="3" id="KW-1185">Reference proteome</keyword>
<reference evidence="2 3" key="2">
    <citation type="submission" date="2020-03" db="EMBL/GenBank/DDBJ databases">
        <authorList>
            <person name="Ichikawa N."/>
            <person name="Kimura A."/>
            <person name="Kitahashi Y."/>
            <person name="Uohara A."/>
        </authorList>
    </citation>
    <scope>NUCLEOTIDE SEQUENCE [LARGE SCALE GENOMIC DNA]</scope>
    <source>
        <strain evidence="2 3">NBRC 108638</strain>
    </source>
</reference>
<comment type="caution">
    <text evidence="2">The sequence shown here is derived from an EMBL/GenBank/DDBJ whole genome shotgun (WGS) entry which is preliminary data.</text>
</comment>
<feature type="transmembrane region" description="Helical" evidence="1">
    <location>
        <begin position="12"/>
        <end position="36"/>
    </location>
</feature>
<reference evidence="2 3" key="1">
    <citation type="submission" date="2020-03" db="EMBL/GenBank/DDBJ databases">
        <title>Whole genome shotgun sequence of Phytohabitans rumicis NBRC 108638.</title>
        <authorList>
            <person name="Komaki H."/>
            <person name="Tamura T."/>
        </authorList>
    </citation>
    <scope>NUCLEOTIDE SEQUENCE [LARGE SCALE GENOMIC DNA]</scope>
    <source>
        <strain evidence="2 3">NBRC 108638</strain>
    </source>
</reference>
<evidence type="ECO:0000256" key="1">
    <source>
        <dbReference type="SAM" id="Phobius"/>
    </source>
</evidence>
<organism evidence="2 3">
    <name type="scientific">Phytohabitans rumicis</name>
    <dbReference type="NCBI Taxonomy" id="1076125"/>
    <lineage>
        <taxon>Bacteria</taxon>
        <taxon>Bacillati</taxon>
        <taxon>Actinomycetota</taxon>
        <taxon>Actinomycetes</taxon>
        <taxon>Micromonosporales</taxon>
        <taxon>Micromonosporaceae</taxon>
    </lineage>
</organism>
<feature type="transmembrane region" description="Helical" evidence="1">
    <location>
        <begin position="82"/>
        <end position="102"/>
    </location>
</feature>
<dbReference type="AlphaFoldDB" id="A0A6V8L8R8"/>
<evidence type="ECO:0008006" key="4">
    <source>
        <dbReference type="Google" id="ProtNLM"/>
    </source>
</evidence>
<keyword evidence="1" id="KW-0812">Transmembrane</keyword>
<keyword evidence="1" id="KW-1133">Transmembrane helix</keyword>
<name>A0A6V8L8R8_9ACTN</name>
<dbReference type="Pfam" id="PF14325">
    <property type="entry name" value="DUF4383"/>
    <property type="match status" value="1"/>
</dbReference>
<dbReference type="Proteomes" id="UP000482960">
    <property type="component" value="Unassembled WGS sequence"/>
</dbReference>
<gene>
    <name evidence="2" type="ORF">Prum_048430</name>
</gene>
<evidence type="ECO:0000313" key="3">
    <source>
        <dbReference type="Proteomes" id="UP000482960"/>
    </source>
</evidence>
<feature type="transmembrane region" description="Helical" evidence="1">
    <location>
        <begin position="56"/>
        <end position="75"/>
    </location>
</feature>
<evidence type="ECO:0000313" key="2">
    <source>
        <dbReference type="EMBL" id="GFJ91201.1"/>
    </source>
</evidence>
<protein>
    <recommendedName>
        <fullName evidence="4">DUF4383 domain-containing protein</fullName>
    </recommendedName>
</protein>
<feature type="transmembrane region" description="Helical" evidence="1">
    <location>
        <begin position="108"/>
        <end position="132"/>
    </location>
</feature>
<dbReference type="RefSeq" id="WP_173078353.1">
    <property type="nucleotide sequence ID" value="NZ_BAABJB010000010.1"/>
</dbReference>
<proteinExistence type="predicted"/>